<evidence type="ECO:0000313" key="3">
    <source>
        <dbReference type="EMBL" id="AMR78372.1"/>
    </source>
</evidence>
<organism evidence="3 4">
    <name type="scientific">Cupriavidus nantongensis</name>
    <dbReference type="NCBI Taxonomy" id="1796606"/>
    <lineage>
        <taxon>Bacteria</taxon>
        <taxon>Pseudomonadati</taxon>
        <taxon>Pseudomonadota</taxon>
        <taxon>Betaproteobacteria</taxon>
        <taxon>Burkholderiales</taxon>
        <taxon>Burkholderiaceae</taxon>
        <taxon>Cupriavidus</taxon>
    </lineage>
</organism>
<name>A0A142JJW0_9BURK</name>
<dbReference type="PANTHER" id="PTHR31616:SF0">
    <property type="entry name" value="GLUCAN 1,4-ALPHA-GLUCOSIDASE"/>
    <property type="match status" value="1"/>
</dbReference>
<dbReference type="GeneID" id="70691501"/>
<dbReference type="EMBL" id="CP014844">
    <property type="protein sequence ID" value="AMR78372.1"/>
    <property type="molecule type" value="Genomic_DNA"/>
</dbReference>
<proteinExistence type="predicted"/>
<evidence type="ECO:0000259" key="2">
    <source>
        <dbReference type="Pfam" id="PF19291"/>
    </source>
</evidence>
<dbReference type="STRING" id="1796606.A2G96_11845"/>
<dbReference type="OrthoDB" id="3902805at2"/>
<dbReference type="Pfam" id="PF00723">
    <property type="entry name" value="Glyco_hydro_15"/>
    <property type="match status" value="1"/>
</dbReference>
<feature type="domain" description="Trehalase-like N-terminal" evidence="2">
    <location>
        <begin position="8"/>
        <end position="164"/>
    </location>
</feature>
<gene>
    <name evidence="3" type="ORF">A2G96_11845</name>
</gene>
<dbReference type="SUPFAM" id="SSF48208">
    <property type="entry name" value="Six-hairpin glycosidases"/>
    <property type="match status" value="1"/>
</dbReference>
<dbReference type="InterPro" id="IPR012341">
    <property type="entry name" value="6hp_glycosidase-like_sf"/>
</dbReference>
<evidence type="ECO:0000313" key="4">
    <source>
        <dbReference type="Proteomes" id="UP000075238"/>
    </source>
</evidence>
<feature type="domain" description="GH15-like" evidence="1">
    <location>
        <begin position="242"/>
        <end position="592"/>
    </location>
</feature>
<dbReference type="AlphaFoldDB" id="A0A142JJW0"/>
<dbReference type="Pfam" id="PF19291">
    <property type="entry name" value="TREH_N"/>
    <property type="match status" value="1"/>
</dbReference>
<dbReference type="InterPro" id="IPR045582">
    <property type="entry name" value="Trehalase-like_N"/>
</dbReference>
<dbReference type="RefSeq" id="WP_053821782.1">
    <property type="nucleotide sequence ID" value="NZ_CP014844.1"/>
</dbReference>
<protein>
    <submittedName>
        <fullName evidence="3">Uncharacterized protein</fullName>
    </submittedName>
</protein>
<sequence length="604" mass="67480">MFTNPRYPPIADYAVIGNTHSVALVSTSGSIDWCCMPHFDAGAVFCRLLDANRGGYFQIRPTGRAISSRYYRVPGGVLETMFEASGGILRLTDFMHSERLARSRLDHDSPECHRLLRRIEATVGEVRVELVFSPSFDYARKPHQWEVGSHGVTAVCEHQRLSLVCSPPLPLATEAHRAKGVAIVRPGAPLWAIASFQQDGPDRPVHDPQAVLDETLRHWGEWQQQCTYRGPFEREVRTSACVLKLLTFGPTGALVAAPTTSLPEWIGSSRNWDYRFCWLRDSAMVLRALMALGHHEAAMDFFRWIERFCDLKRLQIMYRIDGSPNLPEQELRHLDGYRASRPVRIGNAAAEQVQLDVYGHVLDAAWVCQQGMPMTLSAPMRRVLARLADAAAARWREPDQGFWETRGVPQHFVSSKLMCWVALDRAIALAQAGQLDGNVAVWKLERDALRRVIEGQGFHHGTGAFTQSFGSPALDASALLIPLTGFLPPTDARVKATVARIQRDLTKDSLVYRYRIHDGVPGEEATLAICSFWLVQVLARQGRAKEAIKLFRHICSFASDLGLFAEEIDPDSKALLGNYPQGYTHLALIQAALDIQQAQQRGEA</sequence>
<evidence type="ECO:0000259" key="1">
    <source>
        <dbReference type="Pfam" id="PF00723"/>
    </source>
</evidence>
<accession>A0A142JJW0</accession>
<dbReference type="GO" id="GO:0004553">
    <property type="term" value="F:hydrolase activity, hydrolyzing O-glycosyl compounds"/>
    <property type="evidence" value="ECO:0007669"/>
    <property type="project" value="TreeGrafter"/>
</dbReference>
<reference evidence="3 4" key="1">
    <citation type="submission" date="2016-03" db="EMBL/GenBank/DDBJ databases">
        <title>Complete genome sequence of a novel chlorpyrifos degrading bacterium, Cupriavidus nantongensis sp. X1.</title>
        <authorList>
            <person name="Fang L."/>
        </authorList>
    </citation>
    <scope>NUCLEOTIDE SEQUENCE [LARGE SCALE GENOMIC DNA]</scope>
    <source>
        <strain evidence="3 4">X1</strain>
    </source>
</reference>
<keyword evidence="4" id="KW-1185">Reference proteome</keyword>
<dbReference type="InterPro" id="IPR011613">
    <property type="entry name" value="GH15-like"/>
</dbReference>
<dbReference type="GO" id="GO:0005975">
    <property type="term" value="P:carbohydrate metabolic process"/>
    <property type="evidence" value="ECO:0007669"/>
    <property type="project" value="InterPro"/>
</dbReference>
<dbReference type="PANTHER" id="PTHR31616">
    <property type="entry name" value="TREHALASE"/>
    <property type="match status" value="1"/>
</dbReference>
<dbReference type="Gene3D" id="1.50.10.10">
    <property type="match status" value="1"/>
</dbReference>
<dbReference type="Proteomes" id="UP000075238">
    <property type="component" value="Chromosome 1"/>
</dbReference>
<dbReference type="KEGG" id="cnan:A2G96_11845"/>
<dbReference type="InterPro" id="IPR008928">
    <property type="entry name" value="6-hairpin_glycosidase_sf"/>
</dbReference>